<dbReference type="Proteomes" id="UP001059610">
    <property type="component" value="Unassembled WGS sequence"/>
</dbReference>
<reference evidence="2" key="1">
    <citation type="submission" date="2022-06" db="EMBL/GenBank/DDBJ databases">
        <title>Draft genome sequences of Pragia fontium str. JCM24417.</title>
        <authorList>
            <person name="Wakabayashi Y."/>
            <person name="Kojima K."/>
        </authorList>
    </citation>
    <scope>NUCLEOTIDE SEQUENCE</scope>
    <source>
        <strain evidence="2">JCM 24417</strain>
    </source>
</reference>
<gene>
    <name evidence="2" type="ORF">SOASR032_33060</name>
</gene>
<dbReference type="InterPro" id="IPR041256">
    <property type="entry name" value="CdiI_4"/>
</dbReference>
<name>A0ABQ5LPB9_9GAMM</name>
<dbReference type="NCBIfam" id="NF033826">
    <property type="entry name" value="immun_CdiI"/>
    <property type="match status" value="1"/>
</dbReference>
<evidence type="ECO:0000313" key="2">
    <source>
        <dbReference type="EMBL" id="GKX64737.1"/>
    </source>
</evidence>
<dbReference type="Pfam" id="PF18624">
    <property type="entry name" value="CdiI_4"/>
    <property type="match status" value="1"/>
</dbReference>
<evidence type="ECO:0000313" key="3">
    <source>
        <dbReference type="Proteomes" id="UP001059610"/>
    </source>
</evidence>
<dbReference type="CDD" id="cd20688">
    <property type="entry name" value="CdiI_Ecoli_Nm-like"/>
    <property type="match status" value="1"/>
</dbReference>
<dbReference type="EMBL" id="BRLJ01000020">
    <property type="protein sequence ID" value="GKX64737.1"/>
    <property type="molecule type" value="Genomic_DNA"/>
</dbReference>
<evidence type="ECO:0000259" key="1">
    <source>
        <dbReference type="Pfam" id="PF18624"/>
    </source>
</evidence>
<keyword evidence="3" id="KW-1185">Reference proteome</keyword>
<dbReference type="RefSeq" id="WP_261822408.1">
    <property type="nucleotide sequence ID" value="NZ_BRLJ01000020.1"/>
</dbReference>
<accession>A0ABQ5LPB9</accession>
<proteinExistence type="predicted"/>
<organism evidence="2 3">
    <name type="scientific">Pragia fontium</name>
    <dbReference type="NCBI Taxonomy" id="82985"/>
    <lineage>
        <taxon>Bacteria</taxon>
        <taxon>Pseudomonadati</taxon>
        <taxon>Pseudomonadota</taxon>
        <taxon>Gammaproteobacteria</taxon>
        <taxon>Enterobacterales</taxon>
        <taxon>Budviciaceae</taxon>
        <taxon>Pragia</taxon>
    </lineage>
</organism>
<comment type="caution">
    <text evidence="2">The sequence shown here is derived from an EMBL/GenBank/DDBJ whole genome shotgun (WGS) entry which is preliminary data.</text>
</comment>
<feature type="domain" description="CDI immunity protein" evidence="1">
    <location>
        <begin position="31"/>
        <end position="130"/>
    </location>
</feature>
<protein>
    <recommendedName>
        <fullName evidence="1">CDI immunity protein domain-containing protein</fullName>
    </recommendedName>
</protein>
<sequence>MEDSINIEMDEFSKLNKHLFERPLSILDPYSIIKNYFDLMYNDGRFLNAIENIIQKESFVSDGVYCIFPDMNSYDENEHFDGVEFAIGYPPTEEDTIIVSEETCYHYVKQACEKYLKLHPEDTDKINELLAKISE</sequence>